<dbReference type="EMBL" id="KZ451951">
    <property type="protein sequence ID" value="PKA58615.1"/>
    <property type="molecule type" value="Genomic_DNA"/>
</dbReference>
<dbReference type="AlphaFoldDB" id="A0A2I0ASU1"/>
<dbReference type="Proteomes" id="UP000236161">
    <property type="component" value="Unassembled WGS sequence"/>
</dbReference>
<dbReference type="OrthoDB" id="1740698at2759"/>
<organism evidence="1 2">
    <name type="scientific">Apostasia shenzhenica</name>
    <dbReference type="NCBI Taxonomy" id="1088818"/>
    <lineage>
        <taxon>Eukaryota</taxon>
        <taxon>Viridiplantae</taxon>
        <taxon>Streptophyta</taxon>
        <taxon>Embryophyta</taxon>
        <taxon>Tracheophyta</taxon>
        <taxon>Spermatophyta</taxon>
        <taxon>Magnoliopsida</taxon>
        <taxon>Liliopsida</taxon>
        <taxon>Asparagales</taxon>
        <taxon>Orchidaceae</taxon>
        <taxon>Apostasioideae</taxon>
        <taxon>Apostasia</taxon>
    </lineage>
</organism>
<protein>
    <submittedName>
        <fullName evidence="1">Uncharacterized protein</fullName>
    </submittedName>
</protein>
<dbReference type="PANTHER" id="PTHR31110:SF3">
    <property type="entry name" value="PORTAL PROTEIN"/>
    <property type="match status" value="1"/>
</dbReference>
<proteinExistence type="predicted"/>
<evidence type="ECO:0000313" key="2">
    <source>
        <dbReference type="Proteomes" id="UP000236161"/>
    </source>
</evidence>
<dbReference type="PANTHER" id="PTHR31110">
    <property type="entry name" value="PESTICIDAL CRYSTAL CRY8BA PROTEIN"/>
    <property type="match status" value="1"/>
</dbReference>
<name>A0A2I0ASU1_9ASPA</name>
<gene>
    <name evidence="1" type="ORF">AXF42_Ash008902</name>
</gene>
<reference evidence="1 2" key="1">
    <citation type="journal article" date="2017" name="Nature">
        <title>The Apostasia genome and the evolution of orchids.</title>
        <authorList>
            <person name="Zhang G.Q."/>
            <person name="Liu K.W."/>
            <person name="Li Z."/>
            <person name="Lohaus R."/>
            <person name="Hsiao Y.Y."/>
            <person name="Niu S.C."/>
            <person name="Wang J.Y."/>
            <person name="Lin Y.C."/>
            <person name="Xu Q."/>
            <person name="Chen L.J."/>
            <person name="Yoshida K."/>
            <person name="Fujiwara S."/>
            <person name="Wang Z.W."/>
            <person name="Zhang Y.Q."/>
            <person name="Mitsuda N."/>
            <person name="Wang M."/>
            <person name="Liu G.H."/>
            <person name="Pecoraro L."/>
            <person name="Huang H.X."/>
            <person name="Xiao X.J."/>
            <person name="Lin M."/>
            <person name="Wu X.Y."/>
            <person name="Wu W.L."/>
            <person name="Chen Y.Y."/>
            <person name="Chang S.B."/>
            <person name="Sakamoto S."/>
            <person name="Ohme-Takagi M."/>
            <person name="Yagi M."/>
            <person name="Zeng S.J."/>
            <person name="Shen C.Y."/>
            <person name="Yeh C.M."/>
            <person name="Luo Y.B."/>
            <person name="Tsai W.C."/>
            <person name="Van de Peer Y."/>
            <person name="Liu Z.J."/>
        </authorList>
    </citation>
    <scope>NUCLEOTIDE SEQUENCE [LARGE SCALE GENOMIC DNA]</scope>
    <source>
        <strain evidence="2">cv. Shenzhen</strain>
        <tissue evidence="1">Stem</tissue>
    </source>
</reference>
<evidence type="ECO:0000313" key="1">
    <source>
        <dbReference type="EMBL" id="PKA58615.1"/>
    </source>
</evidence>
<dbReference type="STRING" id="1088818.A0A2I0ASU1"/>
<keyword evidence="2" id="KW-1185">Reference proteome</keyword>
<sequence>MQPIRIQKYLLKPWNHIQGEGKLVSDDEGNCTLKERKDSLKIEVEDIFIFPPRSFLLLDAVKKLKRTRTRRFNFSCFLDTRNRRVLCLGGLAVETLIYDLVLEASMRANNFQAKSLQIHGVWKWLLNEFASYYGVTNAYTKLRYLSYIMNVATPTKECLELICVLLLPVLKARDGKCLTRQETAAAKRWRRHLVDTEEFMSSNCDVAEPTTISAAYTKMKTLCLHICKEIQSDIKIQNQNILPRY</sequence>
<accession>A0A2I0ASU1</accession>